<feature type="signal peptide" evidence="1">
    <location>
        <begin position="1"/>
        <end position="22"/>
    </location>
</feature>
<feature type="chain" id="PRO_5001649009" evidence="1">
    <location>
        <begin position="23"/>
        <end position="128"/>
    </location>
</feature>
<proteinExistence type="predicted"/>
<protein>
    <submittedName>
        <fullName evidence="2">Uncharacterized protein</fullName>
    </submittedName>
</protein>
<dbReference type="HOGENOM" id="CLU_1959757_0_0_1"/>
<keyword evidence="3" id="KW-1185">Reference proteome</keyword>
<evidence type="ECO:0000313" key="2">
    <source>
        <dbReference type="EMBL" id="KDR80311.1"/>
    </source>
</evidence>
<organism evidence="2 3">
    <name type="scientific">Galerina marginata (strain CBS 339.88)</name>
    <dbReference type="NCBI Taxonomy" id="685588"/>
    <lineage>
        <taxon>Eukaryota</taxon>
        <taxon>Fungi</taxon>
        <taxon>Dikarya</taxon>
        <taxon>Basidiomycota</taxon>
        <taxon>Agaricomycotina</taxon>
        <taxon>Agaricomycetes</taxon>
        <taxon>Agaricomycetidae</taxon>
        <taxon>Agaricales</taxon>
        <taxon>Agaricineae</taxon>
        <taxon>Strophariaceae</taxon>
        <taxon>Galerina</taxon>
    </lineage>
</organism>
<dbReference type="Proteomes" id="UP000027222">
    <property type="component" value="Unassembled WGS sequence"/>
</dbReference>
<sequence>MNAVFLIFCATDTYLIIFGTRAAGGRELCQFCREHGGWTWTENWNAEYPKPTKFTYMGRRYTGGHPHDKLHTWEDNLPLSSNPALPTRFINLVTLELVERNGRCQQGSPYWIQEAIPTDIPVYQFTRI</sequence>
<accession>A0A067TAX7</accession>
<reference evidence="3" key="1">
    <citation type="journal article" date="2014" name="Proc. Natl. Acad. Sci. U.S.A.">
        <title>Extensive sampling of basidiomycete genomes demonstrates inadequacy of the white-rot/brown-rot paradigm for wood decay fungi.</title>
        <authorList>
            <person name="Riley R."/>
            <person name="Salamov A.A."/>
            <person name="Brown D.W."/>
            <person name="Nagy L.G."/>
            <person name="Floudas D."/>
            <person name="Held B.W."/>
            <person name="Levasseur A."/>
            <person name="Lombard V."/>
            <person name="Morin E."/>
            <person name="Otillar R."/>
            <person name="Lindquist E.A."/>
            <person name="Sun H."/>
            <person name="LaButti K.M."/>
            <person name="Schmutz J."/>
            <person name="Jabbour D."/>
            <person name="Luo H."/>
            <person name="Baker S.E."/>
            <person name="Pisabarro A.G."/>
            <person name="Walton J.D."/>
            <person name="Blanchette R.A."/>
            <person name="Henrissat B."/>
            <person name="Martin F."/>
            <person name="Cullen D."/>
            <person name="Hibbett D.S."/>
            <person name="Grigoriev I.V."/>
        </authorList>
    </citation>
    <scope>NUCLEOTIDE SEQUENCE [LARGE SCALE GENOMIC DNA]</scope>
    <source>
        <strain evidence="3">CBS 339.88</strain>
    </source>
</reference>
<evidence type="ECO:0000313" key="3">
    <source>
        <dbReference type="Proteomes" id="UP000027222"/>
    </source>
</evidence>
<dbReference type="EMBL" id="KL142372">
    <property type="protein sequence ID" value="KDR80311.1"/>
    <property type="molecule type" value="Genomic_DNA"/>
</dbReference>
<dbReference type="AlphaFoldDB" id="A0A067TAX7"/>
<keyword evidence="1" id="KW-0732">Signal</keyword>
<evidence type="ECO:0000256" key="1">
    <source>
        <dbReference type="SAM" id="SignalP"/>
    </source>
</evidence>
<gene>
    <name evidence="2" type="ORF">GALMADRAFT_242670</name>
</gene>
<name>A0A067TAX7_GALM3</name>